<dbReference type="Pfam" id="PF17921">
    <property type="entry name" value="Integrase_H2C2"/>
    <property type="match status" value="1"/>
</dbReference>
<dbReference type="Proteomes" id="UP000823941">
    <property type="component" value="Chromosome 8"/>
</dbReference>
<dbReference type="PANTHER" id="PTHR47331:SF1">
    <property type="entry name" value="GAG-LIKE PROTEIN"/>
    <property type="match status" value="1"/>
</dbReference>
<dbReference type="CDD" id="cd01644">
    <property type="entry name" value="RT_pepA17"/>
    <property type="match status" value="1"/>
</dbReference>
<protein>
    <recommendedName>
        <fullName evidence="2">Integrase catalytic domain-containing protein</fullName>
    </recommendedName>
</protein>
<dbReference type="Pfam" id="PF05380">
    <property type="entry name" value="Peptidase_A17"/>
    <property type="match status" value="1"/>
</dbReference>
<keyword evidence="4" id="KW-1185">Reference proteome</keyword>
<feature type="domain" description="Integrase catalytic" evidence="2">
    <location>
        <begin position="1427"/>
        <end position="1609"/>
    </location>
</feature>
<dbReference type="Gene3D" id="3.30.70.270">
    <property type="match status" value="1"/>
</dbReference>
<reference evidence="3 4" key="1">
    <citation type="submission" date="2021-06" db="EMBL/GenBank/DDBJ databases">
        <title>A haploid diamondback moth (Plutella xylostella L.) genome assembly resolves 31 chromosomes and identifies a diamide resistance mutation.</title>
        <authorList>
            <person name="Ward C.M."/>
            <person name="Perry K.D."/>
            <person name="Baker G."/>
            <person name="Powis K."/>
            <person name="Heckel D.G."/>
            <person name="Baxter S.W."/>
        </authorList>
    </citation>
    <scope>NUCLEOTIDE SEQUENCE [LARGE SCALE GENOMIC DNA]</scope>
    <source>
        <strain evidence="3 4">LV</strain>
        <tissue evidence="3">Single pupa</tissue>
    </source>
</reference>
<dbReference type="SMART" id="SM00343">
    <property type="entry name" value="ZnF_C2HC"/>
    <property type="match status" value="2"/>
</dbReference>
<comment type="caution">
    <text evidence="3">The sequence shown here is derived from an EMBL/GenBank/DDBJ whole genome shotgun (WGS) entry which is preliminary data.</text>
</comment>
<dbReference type="PROSITE" id="PS50994">
    <property type="entry name" value="INTEGRASE"/>
    <property type="match status" value="1"/>
</dbReference>
<dbReference type="Pfam" id="PF18701">
    <property type="entry name" value="DUF5641"/>
    <property type="match status" value="1"/>
</dbReference>
<dbReference type="EMBL" id="JAHIBW010000008">
    <property type="protein sequence ID" value="KAG7308907.1"/>
    <property type="molecule type" value="Genomic_DNA"/>
</dbReference>
<dbReference type="Gene3D" id="3.30.420.10">
    <property type="entry name" value="Ribonuclease H-like superfamily/Ribonuclease H"/>
    <property type="match status" value="1"/>
</dbReference>
<evidence type="ECO:0000259" key="2">
    <source>
        <dbReference type="PROSITE" id="PS50994"/>
    </source>
</evidence>
<dbReference type="InterPro" id="IPR008042">
    <property type="entry name" value="Retrotrans_Pao"/>
</dbReference>
<dbReference type="InterPro" id="IPR040676">
    <property type="entry name" value="DUF5641"/>
</dbReference>
<evidence type="ECO:0000256" key="1">
    <source>
        <dbReference type="SAM" id="MobiDB-lite"/>
    </source>
</evidence>
<evidence type="ECO:0000313" key="3">
    <source>
        <dbReference type="EMBL" id="KAG7308907.1"/>
    </source>
</evidence>
<name>A0ABQ7QV36_PLUXY</name>
<dbReference type="InterPro" id="IPR043128">
    <property type="entry name" value="Rev_trsase/Diguanyl_cyclase"/>
</dbReference>
<sequence length="1721" mass="196772">MELIELEERDSSDLSDIEGNDDLVSQWVHKSIQSKPVSEAVRTNHHEDYFEPRRKERQSDAAVLASAIADAMKSVTRSAPTTAPRYINELHRFDGNPGEWIPFRATYEDTEKYFSESENIARLRKSLFGQARDAVKSLLYTNAPPQEILKSLERRFGKPLHLIKSEIAAINRIPPMTADIKGIGVFASTVANSVNTIKQLNRTDYLYSNDVSERIIDKMNMMVKFRWYEYWSLNDQQPILLALSAFLNRIADQFEAYDCTPTTYKSFQPREAFKGKPRRNMVHATREESEYSGDESSTYSYSEEEEDSETEIVATATHETLKCKLCGKDGHTLIKCPQYEKASTQERWEIVKRIKVCFRCLRQNHRSPTCRAKPCGKDNCPGRHHVTLHRDKPKPVEKDDANKIVSVNHISATRAYLKIVPVEISGPQGTTRVTALMDEGSTVTLLLNEVADKIGAQGPTEELSIEGVGGHRMKSTDSMRLKLRIKGQFTREYHDMDTLTIGQLNLATQAVYKEDLENCPHLACIADQLTYDRERPSLLIGQDNWHLIVSRELKAGKTTKPVASLTKLGWVLHGCHSHEAKPVKFVNHIHSQSEEKIETLIKEHFSLDSLGISPKRPASDPEQRALMLLDKTTKRLPEGRFECGLLWRKDDEIMPNNKESALRRLKGIERKMKKDEAFKISYKKQIDNLLASGYAEPVTSAPTTPRAWYLPHFAVVHPQKGKMRLVFDAADRSHGKSLNDALLSGPDLLQSLFGVLIRFREGPIAVAADIKEMFLRVAMREEDRDSLRFLWREKETEEPREYRMKALIFGASSSPCSAIYVKNKNAKEFENTHPEAVRAIERCHYMDDYLQSFKTEAEAQKTAQEVDQIHKHGGFELRGWASNRSTVIQQLQTVKPEEQVKIGQDGQTEKTLGMLWNIGKDTLQYTLNLRNTPRDVIDGTRPPTKRQVTSAVMSVFDPLNIATPVLIQGKKLIQHLWREGISWDEEIPERYIADWKEWIQGLEQLQSLHIPRCTFSCDEGEMHTFVDASETTYAAATYWRTTQDGIPTVRLVAAKARVAPLKITSIPRLELQAALLGCRLASNVENENSAKVTRKYYWSDSRTVLAWIKSDPRTFKPFVAHRLAEIEELSKTTEWRWVPTNENVADDATRRAPREFDPNHRWFNGPAFLKNPPTKWPVDRSEPSPVPAEENKKTVAAIKVVHTEIPNPQRFSKWTRLLRATARLLQCVDVFKQLLKREKVTAIKRTVKDSTWRKYDKKKQSRPSPLTAPALTHRTYLPIQPEYLQSAENLLIKTVQRESFNNEIKCITNNKPLEKDSRLKRLSLKIAEDILKLDTRICAANCISDTYKHPVVLDGRHRITKLLVAHYHSKFNHGNIHTIMNEIRQKYYITSLRAIVKTTARECQWCRTHKTAPLTAPIGDLPAERLTPYQPPFTYTAVDYFGPLTITVGRKTEKRWVALYTCMTTRAVHLEIATSLTANDMILTLRRFAARRGMCSVLYSDNGGNFVRANSELKTEFEKLKDLAGEKGIKWKFIPPGAPHMGGTWERLVRTVKTALYATLKERQPREEVLHTLLLEAEHLVNSRPLTPPSLDPNEEESLTPNHFLIGRSNGCPRIGDFDENTLIGTPTWRTVQYLTDTFWNRWLKEYLPTLSPRPNTENHPENLKPGDIVLIVDSNLPRGVWPRGEIMTIHPGPDGRTRIVDVRTVAGTLRRPITRLVKIT</sequence>
<organism evidence="3 4">
    <name type="scientific">Plutella xylostella</name>
    <name type="common">Diamondback moth</name>
    <name type="synonym">Plutella maculipennis</name>
    <dbReference type="NCBI Taxonomy" id="51655"/>
    <lineage>
        <taxon>Eukaryota</taxon>
        <taxon>Metazoa</taxon>
        <taxon>Ecdysozoa</taxon>
        <taxon>Arthropoda</taxon>
        <taxon>Hexapoda</taxon>
        <taxon>Insecta</taxon>
        <taxon>Pterygota</taxon>
        <taxon>Neoptera</taxon>
        <taxon>Endopterygota</taxon>
        <taxon>Lepidoptera</taxon>
        <taxon>Glossata</taxon>
        <taxon>Ditrysia</taxon>
        <taxon>Yponomeutoidea</taxon>
        <taxon>Plutellidae</taxon>
        <taxon>Plutella</taxon>
    </lineage>
</organism>
<dbReference type="PANTHER" id="PTHR47331">
    <property type="entry name" value="PHD-TYPE DOMAIN-CONTAINING PROTEIN"/>
    <property type="match status" value="1"/>
</dbReference>
<dbReference type="SUPFAM" id="SSF56672">
    <property type="entry name" value="DNA/RNA polymerases"/>
    <property type="match status" value="1"/>
</dbReference>
<feature type="region of interest" description="Disordered" evidence="1">
    <location>
        <begin position="275"/>
        <end position="307"/>
    </location>
</feature>
<dbReference type="InterPro" id="IPR043502">
    <property type="entry name" value="DNA/RNA_pol_sf"/>
</dbReference>
<dbReference type="InterPro" id="IPR001878">
    <property type="entry name" value="Znf_CCHC"/>
</dbReference>
<gene>
    <name evidence="3" type="ORF">JYU34_006177</name>
</gene>
<evidence type="ECO:0000313" key="4">
    <source>
        <dbReference type="Proteomes" id="UP000823941"/>
    </source>
</evidence>
<dbReference type="InterPro" id="IPR005312">
    <property type="entry name" value="DUF1759"/>
</dbReference>
<dbReference type="InterPro" id="IPR012337">
    <property type="entry name" value="RNaseH-like_sf"/>
</dbReference>
<dbReference type="InterPro" id="IPR041588">
    <property type="entry name" value="Integrase_H2C2"/>
</dbReference>
<dbReference type="InterPro" id="IPR001584">
    <property type="entry name" value="Integrase_cat-core"/>
</dbReference>
<dbReference type="Pfam" id="PF03564">
    <property type="entry name" value="DUF1759"/>
    <property type="match status" value="1"/>
</dbReference>
<accession>A0ABQ7QV36</accession>
<dbReference type="Gene3D" id="3.10.10.10">
    <property type="entry name" value="HIV Type 1 Reverse Transcriptase, subunit A, domain 1"/>
    <property type="match status" value="1"/>
</dbReference>
<proteinExistence type="predicted"/>
<dbReference type="InterPro" id="IPR036397">
    <property type="entry name" value="RNaseH_sf"/>
</dbReference>
<dbReference type="SUPFAM" id="SSF53098">
    <property type="entry name" value="Ribonuclease H-like"/>
    <property type="match status" value="1"/>
</dbReference>